<dbReference type="PANTHER" id="PTHR10815:SF13">
    <property type="entry name" value="METHYLATED-DNA--PROTEIN-CYSTEINE METHYLTRANSFERASE"/>
    <property type="match status" value="1"/>
</dbReference>
<dbReference type="Pfam" id="PF01035">
    <property type="entry name" value="DNA_binding_1"/>
    <property type="match status" value="1"/>
</dbReference>
<dbReference type="EMBL" id="FAXN01000090">
    <property type="protein sequence ID" value="CUV66467.1"/>
    <property type="molecule type" value="Genomic_DNA"/>
</dbReference>
<dbReference type="Gene3D" id="1.10.10.10">
    <property type="entry name" value="Winged helix-like DNA-binding domain superfamily/Winged helix DNA-binding domain"/>
    <property type="match status" value="1"/>
</dbReference>
<keyword evidence="2 8" id="KW-0489">Methyltransferase</keyword>
<comment type="catalytic activity">
    <reaction evidence="1">
        <text>a 4-O-methyl-thymidine in DNA + L-cysteinyl-[protein] = a thymidine in DNA + S-methyl-L-cysteinyl-[protein]</text>
        <dbReference type="Rhea" id="RHEA:53428"/>
        <dbReference type="Rhea" id="RHEA-COMP:10131"/>
        <dbReference type="Rhea" id="RHEA-COMP:10132"/>
        <dbReference type="Rhea" id="RHEA-COMP:13555"/>
        <dbReference type="Rhea" id="RHEA-COMP:13556"/>
        <dbReference type="ChEBI" id="CHEBI:29950"/>
        <dbReference type="ChEBI" id="CHEBI:82612"/>
        <dbReference type="ChEBI" id="CHEBI:137386"/>
        <dbReference type="ChEBI" id="CHEBI:137387"/>
        <dbReference type="EC" id="2.1.1.63"/>
    </reaction>
</comment>
<comment type="catalytic activity">
    <reaction evidence="6">
        <text>a 6-O-methyl-2'-deoxyguanosine in DNA + L-cysteinyl-[protein] = S-methyl-L-cysteinyl-[protein] + a 2'-deoxyguanosine in DNA</text>
        <dbReference type="Rhea" id="RHEA:24000"/>
        <dbReference type="Rhea" id="RHEA-COMP:10131"/>
        <dbReference type="Rhea" id="RHEA-COMP:10132"/>
        <dbReference type="Rhea" id="RHEA-COMP:11367"/>
        <dbReference type="Rhea" id="RHEA-COMP:11368"/>
        <dbReference type="ChEBI" id="CHEBI:29950"/>
        <dbReference type="ChEBI" id="CHEBI:82612"/>
        <dbReference type="ChEBI" id="CHEBI:85445"/>
        <dbReference type="ChEBI" id="CHEBI:85448"/>
        <dbReference type="EC" id="2.1.1.63"/>
    </reaction>
</comment>
<accession>A0A0S4XQB1</accession>
<organism evidence="8">
    <name type="scientific">Sulfurovum sp. enrichment culture clone C5</name>
    <dbReference type="NCBI Taxonomy" id="497650"/>
    <lineage>
        <taxon>Bacteria</taxon>
        <taxon>Pseudomonadati</taxon>
        <taxon>Campylobacterota</taxon>
        <taxon>Epsilonproteobacteria</taxon>
        <taxon>Campylobacterales</taxon>
        <taxon>Sulfurovaceae</taxon>
        <taxon>Sulfurovum</taxon>
        <taxon>environmental samples</taxon>
    </lineage>
</organism>
<dbReference type="PROSITE" id="PS00374">
    <property type="entry name" value="MGMT"/>
    <property type="match status" value="1"/>
</dbReference>
<evidence type="ECO:0000256" key="6">
    <source>
        <dbReference type="ARBA" id="ARBA00049348"/>
    </source>
</evidence>
<evidence type="ECO:0000259" key="7">
    <source>
        <dbReference type="Pfam" id="PF01035"/>
    </source>
</evidence>
<dbReference type="CDD" id="cd06445">
    <property type="entry name" value="ATase"/>
    <property type="match status" value="1"/>
</dbReference>
<evidence type="ECO:0000256" key="4">
    <source>
        <dbReference type="ARBA" id="ARBA00022763"/>
    </source>
</evidence>
<evidence type="ECO:0000256" key="2">
    <source>
        <dbReference type="ARBA" id="ARBA00022603"/>
    </source>
</evidence>
<proteinExistence type="predicted"/>
<evidence type="ECO:0000256" key="5">
    <source>
        <dbReference type="ARBA" id="ARBA00023204"/>
    </source>
</evidence>
<dbReference type="InterPro" id="IPR001497">
    <property type="entry name" value="MethylDNA_cys_MeTrfase_AS"/>
</dbReference>
<dbReference type="InterPro" id="IPR014048">
    <property type="entry name" value="MethylDNA_cys_MeTrfase_DNA-bd"/>
</dbReference>
<name>A0A0S4XQB1_9BACT</name>
<dbReference type="PANTHER" id="PTHR10815">
    <property type="entry name" value="METHYLATED-DNA--PROTEIN-CYSTEINE METHYLTRANSFERASE"/>
    <property type="match status" value="1"/>
</dbReference>
<dbReference type="InterPro" id="IPR036388">
    <property type="entry name" value="WH-like_DNA-bd_sf"/>
</dbReference>
<keyword evidence="5" id="KW-0234">DNA repair</keyword>
<gene>
    <name evidence="8" type="primary">ogt</name>
    <name evidence="8" type="ORF">BN3087_850010</name>
</gene>
<dbReference type="GO" id="GO:0003908">
    <property type="term" value="F:methylated-DNA-[protein]-cysteine S-methyltransferase activity"/>
    <property type="evidence" value="ECO:0007669"/>
    <property type="project" value="UniProtKB-EC"/>
</dbReference>
<evidence type="ECO:0000313" key="8">
    <source>
        <dbReference type="EMBL" id="CUV66467.1"/>
    </source>
</evidence>
<dbReference type="SUPFAM" id="SSF46767">
    <property type="entry name" value="Methylated DNA-protein cysteine methyltransferase, C-terminal domain"/>
    <property type="match status" value="1"/>
</dbReference>
<dbReference type="GO" id="GO:0032259">
    <property type="term" value="P:methylation"/>
    <property type="evidence" value="ECO:0007669"/>
    <property type="project" value="UniProtKB-KW"/>
</dbReference>
<dbReference type="NCBIfam" id="TIGR00589">
    <property type="entry name" value="ogt"/>
    <property type="match status" value="1"/>
</dbReference>
<keyword evidence="4" id="KW-0227">DNA damage</keyword>
<dbReference type="EC" id="2.1.1.63" evidence="8"/>
<evidence type="ECO:0000256" key="1">
    <source>
        <dbReference type="ARBA" id="ARBA00001286"/>
    </source>
</evidence>
<dbReference type="InterPro" id="IPR036217">
    <property type="entry name" value="MethylDNA_cys_MeTrfase_DNAb"/>
</dbReference>
<keyword evidence="3 8" id="KW-0808">Transferase</keyword>
<protein>
    <submittedName>
        <fullName evidence="8">Methylated-DNA--protein-cysteine methyltransferase</fullName>
        <ecNumber evidence="8">2.1.1.63</ecNumber>
    </submittedName>
</protein>
<sequence length="99" mass="11077">MNFSNRCYEMLTQVPSGRVTTYKAIANALNSKAYRAVGTAMKNNPNAPQVPCHRVVNNDSRIGKYAYGVEKKIELLKTEGINVINGKVVNFAKVFYDFN</sequence>
<evidence type="ECO:0000256" key="3">
    <source>
        <dbReference type="ARBA" id="ARBA00022679"/>
    </source>
</evidence>
<dbReference type="GO" id="GO:0006281">
    <property type="term" value="P:DNA repair"/>
    <property type="evidence" value="ECO:0007669"/>
    <property type="project" value="UniProtKB-KW"/>
</dbReference>
<dbReference type="AlphaFoldDB" id="A0A0S4XQB1"/>
<reference evidence="8" key="1">
    <citation type="submission" date="2015-11" db="EMBL/GenBank/DDBJ databases">
        <authorList>
            <person name="Zhang Y."/>
            <person name="Guo Z."/>
        </authorList>
    </citation>
    <scope>NUCLEOTIDE SEQUENCE</scope>
    <source>
        <strain evidence="8">BN30871</strain>
    </source>
</reference>
<feature type="domain" description="Methylated-DNA-[protein]-cysteine S-methyltransferase DNA binding" evidence="7">
    <location>
        <begin position="2"/>
        <end position="81"/>
    </location>
</feature>